<evidence type="ECO:0000313" key="10">
    <source>
        <dbReference type="Proteomes" id="UP000249363"/>
    </source>
</evidence>
<evidence type="ECO:0000256" key="3">
    <source>
        <dbReference type="ARBA" id="ARBA00022701"/>
    </source>
</evidence>
<dbReference type="OrthoDB" id="775571at2759"/>
<dbReference type="PANTHER" id="PTHR19302">
    <property type="entry name" value="GAMMA TUBULIN COMPLEX PROTEIN"/>
    <property type="match status" value="1"/>
</dbReference>
<accession>A0A364KR94</accession>
<evidence type="ECO:0000256" key="5">
    <source>
        <dbReference type="RuleBase" id="RU363050"/>
    </source>
</evidence>
<feature type="compositionally biased region" description="Polar residues" evidence="6">
    <location>
        <begin position="94"/>
        <end position="104"/>
    </location>
</feature>
<evidence type="ECO:0000313" key="9">
    <source>
        <dbReference type="EMBL" id="RAO66067.1"/>
    </source>
</evidence>
<reference evidence="9 10" key="1">
    <citation type="journal article" date="2017" name="Biotechnol. Biofuels">
        <title>Differential beta-glucosidase expression as a function of carbon source availability in Talaromyces amestolkiae: a genomic and proteomic approach.</title>
        <authorList>
            <person name="de Eugenio L.I."/>
            <person name="Mendez-Liter J.A."/>
            <person name="Nieto-Dominguez M."/>
            <person name="Alonso L."/>
            <person name="Gil-Munoz J."/>
            <person name="Barriuso J."/>
            <person name="Prieto A."/>
            <person name="Martinez M.J."/>
        </authorList>
    </citation>
    <scope>NUCLEOTIDE SEQUENCE [LARGE SCALE GENOMIC DNA]</scope>
    <source>
        <strain evidence="9 10">CIB</strain>
    </source>
</reference>
<dbReference type="EMBL" id="MIKG01000003">
    <property type="protein sequence ID" value="RAO66067.1"/>
    <property type="molecule type" value="Genomic_DNA"/>
</dbReference>
<dbReference type="Pfam" id="PF04130">
    <property type="entry name" value="GCP_C_terminal"/>
    <property type="match status" value="1"/>
</dbReference>
<feature type="domain" description="Gamma tubulin complex component protein N-terminal" evidence="8">
    <location>
        <begin position="179"/>
        <end position="594"/>
    </location>
</feature>
<keyword evidence="2 5" id="KW-0963">Cytoplasm</keyword>
<dbReference type="GO" id="GO:0031122">
    <property type="term" value="P:cytoplasmic microtubule organization"/>
    <property type="evidence" value="ECO:0007669"/>
    <property type="project" value="TreeGrafter"/>
</dbReference>
<comment type="caution">
    <text evidence="9">The sequence shown here is derived from an EMBL/GenBank/DDBJ whole genome shotgun (WGS) entry which is preliminary data.</text>
</comment>
<dbReference type="GO" id="GO:0005874">
    <property type="term" value="C:microtubule"/>
    <property type="evidence" value="ECO:0007669"/>
    <property type="project" value="UniProtKB-KW"/>
</dbReference>
<dbReference type="GO" id="GO:0000278">
    <property type="term" value="P:mitotic cell cycle"/>
    <property type="evidence" value="ECO:0007669"/>
    <property type="project" value="TreeGrafter"/>
</dbReference>
<comment type="subcellular location">
    <subcellularLocation>
        <location evidence="5">Cytoplasm</location>
        <location evidence="5">Cytoskeleton</location>
        <location evidence="5">Microtubule organizing center</location>
    </subcellularLocation>
</comment>
<dbReference type="STRING" id="1196081.A0A364KR94"/>
<proteinExistence type="inferred from homology"/>
<dbReference type="GO" id="GO:0007020">
    <property type="term" value="P:microtubule nucleation"/>
    <property type="evidence" value="ECO:0007669"/>
    <property type="project" value="InterPro"/>
</dbReference>
<evidence type="ECO:0000259" key="8">
    <source>
        <dbReference type="Pfam" id="PF17681"/>
    </source>
</evidence>
<feature type="region of interest" description="Disordered" evidence="6">
    <location>
        <begin position="476"/>
        <end position="498"/>
    </location>
</feature>
<dbReference type="Proteomes" id="UP000249363">
    <property type="component" value="Unassembled WGS sequence"/>
</dbReference>
<dbReference type="FunFam" id="1.20.120.1900:FF:000013">
    <property type="entry name" value="Spindle pole body component"/>
    <property type="match status" value="1"/>
</dbReference>
<keyword evidence="10" id="KW-1185">Reference proteome</keyword>
<dbReference type="PANTHER" id="PTHR19302:SF70">
    <property type="entry name" value="GAMMA-TUBULIN COMPLEX COMPONENT 6"/>
    <property type="match status" value="1"/>
</dbReference>
<dbReference type="AlphaFoldDB" id="A0A364KR94"/>
<dbReference type="Pfam" id="PF17681">
    <property type="entry name" value="GCP_N_terminal"/>
    <property type="match status" value="1"/>
</dbReference>
<feature type="compositionally biased region" description="Polar residues" evidence="6">
    <location>
        <begin position="476"/>
        <end position="487"/>
    </location>
</feature>
<sequence>MNAVDDIEDPFKLKDLWQTSNFALETLPKLESAHFKLAISDIPNGIFNSSLHNFDKKDSLLYEINVFGADNTENLSIELPDAAQSTTDGDKTDTASSIEEQEQDSPWNIESLLEYLHEAPKDGPNLASWDGFLNRNYKEPASAYLSEFGNRGFDAAISHQATVSGLENAGRIMRSSVFLDCLIRLGLGWNSMLFHYNEQKRVFEKSIKDIRITGLSLMALDGMISDISRCGTGVQRMRKFVRANPLVTEQPSALSSLASAVSVLLYSLEKQLSGHLRVNVSLIQVHNLFQKCGHLVSTLVDIITAAEKALSESDIISVLLSKSEDLEQRVPWLSNTLNELIQRCTKPWLSSVETWIGLKSEKPLLGQVQLTSNSFVEVEHSQKITNIALASANVDYLYHPEFVPSSLPTEQAHLLFETGRALRLLKKNQPDHPISRADVIEAAEAPSLTCAFNWAHIEQIQRRADEYENRLRQEITRYNNGDTSRSRPGTRHGKAERDREELFADDVVDNNFELIDFDDEKHVTGLLAGNAHMESDRLYQDTEESEFFSPQTLIQSDTAFGPPLGSVLYLSLAPTLAVQAKLVDYSCLHLLFKKHKLRYHLTLQWRFQLLGDGTFTSRLSHSLFDPEMTSGERKSGVARGGFHTGLRLGNRDTWPPASSELRLVLMGLLSDCYDAGENDTFLSEQPETKEKELSGNLSFAIRDLTGNELIKCKDPNAIEALDFLRMQYKPSTTIESVITHRSLEKYDQLFKYLLRLRRMVSVVNGLIRDSTIRTSLSGDTHNVFQQFRIESHHFITALNDYIFQVAIGTNWQRFENTLSAIESRIDHDDVDGTIEIAGSLHRLRKYHEDVLDQILFSMFLVDPKDPKSQSRRSAPLKQINKILEDIFGTILAFMPLSRLDGKT</sequence>
<dbReference type="GO" id="GO:0000930">
    <property type="term" value="C:gamma-tubulin complex"/>
    <property type="evidence" value="ECO:0007669"/>
    <property type="project" value="UniProtKB-ARBA"/>
</dbReference>
<name>A0A364KR94_TALAM</name>
<dbReference type="GO" id="GO:0051321">
    <property type="term" value="P:meiotic cell cycle"/>
    <property type="evidence" value="ECO:0007669"/>
    <property type="project" value="TreeGrafter"/>
</dbReference>
<dbReference type="InterPro" id="IPR042241">
    <property type="entry name" value="GCP_C_sf"/>
</dbReference>
<evidence type="ECO:0000256" key="2">
    <source>
        <dbReference type="ARBA" id="ARBA00022490"/>
    </source>
</evidence>
<dbReference type="GeneID" id="63791296"/>
<feature type="domain" description="Gamma tubulin complex component C-terminal" evidence="7">
    <location>
        <begin position="597"/>
        <end position="895"/>
    </location>
</feature>
<keyword evidence="4 5" id="KW-0206">Cytoskeleton</keyword>
<feature type="region of interest" description="Disordered" evidence="6">
    <location>
        <begin position="80"/>
        <end position="104"/>
    </location>
</feature>
<evidence type="ECO:0000256" key="1">
    <source>
        <dbReference type="ARBA" id="ARBA00010337"/>
    </source>
</evidence>
<dbReference type="GO" id="GO:0043015">
    <property type="term" value="F:gamma-tubulin binding"/>
    <property type="evidence" value="ECO:0007669"/>
    <property type="project" value="InterPro"/>
</dbReference>
<evidence type="ECO:0000256" key="4">
    <source>
        <dbReference type="ARBA" id="ARBA00023212"/>
    </source>
</evidence>
<gene>
    <name evidence="9" type="ORF">BHQ10_002079</name>
</gene>
<comment type="similarity">
    <text evidence="1 5">Belongs to the TUBGCP family.</text>
</comment>
<dbReference type="RefSeq" id="XP_040730584.1">
    <property type="nucleotide sequence ID" value="XM_040874185.1"/>
</dbReference>
<evidence type="ECO:0000256" key="6">
    <source>
        <dbReference type="SAM" id="MobiDB-lite"/>
    </source>
</evidence>
<dbReference type="GO" id="GO:0051011">
    <property type="term" value="F:microtubule minus-end binding"/>
    <property type="evidence" value="ECO:0007669"/>
    <property type="project" value="TreeGrafter"/>
</dbReference>
<dbReference type="GO" id="GO:0051225">
    <property type="term" value="P:spindle assembly"/>
    <property type="evidence" value="ECO:0007669"/>
    <property type="project" value="TreeGrafter"/>
</dbReference>
<evidence type="ECO:0000259" key="7">
    <source>
        <dbReference type="Pfam" id="PF04130"/>
    </source>
</evidence>
<dbReference type="InterPro" id="IPR040457">
    <property type="entry name" value="GCP_C"/>
</dbReference>
<dbReference type="InterPro" id="IPR041470">
    <property type="entry name" value="GCP_N"/>
</dbReference>
<dbReference type="InterPro" id="IPR007259">
    <property type="entry name" value="GCP"/>
</dbReference>
<dbReference type="GO" id="GO:0000922">
    <property type="term" value="C:spindle pole"/>
    <property type="evidence" value="ECO:0007669"/>
    <property type="project" value="InterPro"/>
</dbReference>
<organism evidence="9 10">
    <name type="scientific">Talaromyces amestolkiae</name>
    <dbReference type="NCBI Taxonomy" id="1196081"/>
    <lineage>
        <taxon>Eukaryota</taxon>
        <taxon>Fungi</taxon>
        <taxon>Dikarya</taxon>
        <taxon>Ascomycota</taxon>
        <taxon>Pezizomycotina</taxon>
        <taxon>Eurotiomycetes</taxon>
        <taxon>Eurotiomycetidae</taxon>
        <taxon>Eurotiales</taxon>
        <taxon>Trichocomaceae</taxon>
        <taxon>Talaromyces</taxon>
        <taxon>Talaromyces sect. Talaromyces</taxon>
    </lineage>
</organism>
<keyword evidence="3 5" id="KW-0493">Microtubule</keyword>
<dbReference type="Gene3D" id="1.20.120.1900">
    <property type="entry name" value="Gamma-tubulin complex, C-terminal domain"/>
    <property type="match status" value="1"/>
</dbReference>
<dbReference type="GO" id="GO:0005816">
    <property type="term" value="C:spindle pole body"/>
    <property type="evidence" value="ECO:0007669"/>
    <property type="project" value="UniProtKB-ARBA"/>
</dbReference>
<protein>
    <recommendedName>
        <fullName evidence="5">Spindle pole body component</fullName>
    </recommendedName>
</protein>